<gene>
    <name evidence="6" type="ORF">G4L39_09540</name>
</gene>
<dbReference type="Proteomes" id="UP000477311">
    <property type="component" value="Unassembled WGS sequence"/>
</dbReference>
<evidence type="ECO:0000256" key="3">
    <source>
        <dbReference type="SAM" id="Phobius"/>
    </source>
</evidence>
<dbReference type="GO" id="GO:0005886">
    <property type="term" value="C:plasma membrane"/>
    <property type="evidence" value="ECO:0007669"/>
    <property type="project" value="UniProtKB-SubCell"/>
</dbReference>
<keyword evidence="3" id="KW-0812">Transmembrane</keyword>
<accession>A0A6M1RSN8</accession>
<feature type="domain" description="CNNM transmembrane" evidence="5">
    <location>
        <begin position="12"/>
        <end position="180"/>
    </location>
</feature>
<feature type="transmembrane region" description="Helical" evidence="3">
    <location>
        <begin position="58"/>
        <end position="82"/>
    </location>
</feature>
<keyword evidence="7" id="KW-1185">Reference proteome</keyword>
<comment type="subcellular location">
    <subcellularLocation>
        <location evidence="1">Cell membrane</location>
        <topology evidence="1">Multi-pass membrane protein</topology>
    </subcellularLocation>
</comment>
<dbReference type="InterPro" id="IPR000644">
    <property type="entry name" value="CBS_dom"/>
</dbReference>
<proteinExistence type="predicted"/>
<dbReference type="EMBL" id="JAAKYA010000064">
    <property type="protein sequence ID" value="NGO39635.1"/>
    <property type="molecule type" value="Genomic_DNA"/>
</dbReference>
<dbReference type="PANTHER" id="PTHR43099">
    <property type="entry name" value="UPF0053 PROTEIN YRKA"/>
    <property type="match status" value="1"/>
</dbReference>
<dbReference type="InterPro" id="IPR051676">
    <property type="entry name" value="UPF0053_domain"/>
</dbReference>
<protein>
    <submittedName>
        <fullName evidence="6">DUF21 domain-containing protein</fullName>
    </submittedName>
</protein>
<evidence type="ECO:0000259" key="4">
    <source>
        <dbReference type="Pfam" id="PF00571"/>
    </source>
</evidence>
<evidence type="ECO:0000256" key="1">
    <source>
        <dbReference type="ARBA" id="ARBA00004651"/>
    </source>
</evidence>
<dbReference type="PANTHER" id="PTHR43099:SF5">
    <property type="entry name" value="HLYC_CORC FAMILY TRANSPORTER"/>
    <property type="match status" value="1"/>
</dbReference>
<name>A0A6M1RSN8_9BACT</name>
<organism evidence="6 7">
    <name type="scientific">Limisphaera ngatamarikiensis</name>
    <dbReference type="NCBI Taxonomy" id="1324935"/>
    <lineage>
        <taxon>Bacteria</taxon>
        <taxon>Pseudomonadati</taxon>
        <taxon>Verrucomicrobiota</taxon>
        <taxon>Verrucomicrobiia</taxon>
        <taxon>Limisphaerales</taxon>
        <taxon>Limisphaeraceae</taxon>
        <taxon>Limisphaera</taxon>
    </lineage>
</organism>
<dbReference type="InterPro" id="IPR002550">
    <property type="entry name" value="CNNM"/>
</dbReference>
<keyword evidence="3" id="KW-1133">Transmembrane helix</keyword>
<evidence type="ECO:0000313" key="7">
    <source>
        <dbReference type="Proteomes" id="UP000477311"/>
    </source>
</evidence>
<keyword evidence="3" id="KW-0472">Membrane</keyword>
<comment type="caution">
    <text evidence="6">The sequence shown here is derived from an EMBL/GenBank/DDBJ whole genome shotgun (WGS) entry which is preliminary data.</text>
</comment>
<dbReference type="RefSeq" id="WP_165107782.1">
    <property type="nucleotide sequence ID" value="NZ_JAAKYA010000064.1"/>
</dbReference>
<evidence type="ECO:0000259" key="5">
    <source>
        <dbReference type="Pfam" id="PF01595"/>
    </source>
</evidence>
<dbReference type="Gene3D" id="3.10.580.10">
    <property type="entry name" value="CBS-domain"/>
    <property type="match status" value="1"/>
</dbReference>
<evidence type="ECO:0000256" key="2">
    <source>
        <dbReference type="ARBA" id="ARBA00022475"/>
    </source>
</evidence>
<feature type="transmembrane region" description="Helical" evidence="3">
    <location>
        <begin position="88"/>
        <end position="110"/>
    </location>
</feature>
<dbReference type="Pfam" id="PF01595">
    <property type="entry name" value="CNNM"/>
    <property type="match status" value="1"/>
</dbReference>
<dbReference type="AlphaFoldDB" id="A0A6M1RSN8"/>
<dbReference type="Pfam" id="PF00571">
    <property type="entry name" value="CBS"/>
    <property type="match status" value="1"/>
</dbReference>
<keyword evidence="2" id="KW-1003">Cell membrane</keyword>
<feature type="domain" description="CBS" evidence="4">
    <location>
        <begin position="275"/>
        <end position="321"/>
    </location>
</feature>
<dbReference type="InterPro" id="IPR046342">
    <property type="entry name" value="CBS_dom_sf"/>
</dbReference>
<dbReference type="SUPFAM" id="SSF54631">
    <property type="entry name" value="CBS-domain pair"/>
    <property type="match status" value="1"/>
</dbReference>
<feature type="transmembrane region" description="Helical" evidence="3">
    <location>
        <begin position="6"/>
        <end position="29"/>
    </location>
</feature>
<evidence type="ECO:0000313" key="6">
    <source>
        <dbReference type="EMBL" id="NGO39635.1"/>
    </source>
</evidence>
<reference evidence="6 7" key="1">
    <citation type="submission" date="2020-02" db="EMBL/GenBank/DDBJ databases">
        <title>Draft genome sequence of Limisphaera ngatamarikiensis NGM72.4T, a thermophilic Verrucomicrobia grouped in subdivision 3.</title>
        <authorList>
            <person name="Carere C.R."/>
            <person name="Steen J."/>
            <person name="Hugenholtz P."/>
            <person name="Stott M.B."/>
        </authorList>
    </citation>
    <scope>NUCLEOTIDE SEQUENCE [LARGE SCALE GENOMIC DNA]</scope>
    <source>
        <strain evidence="6 7">NGM72.4</strain>
    </source>
</reference>
<sequence>MMEMGAWWLVPVLGLSFLLSGMEAGLFAVNRVRIRVQARQGRRAARLLLEHLERPESFLWTVVVGNALANVVVLGWMFVQAYRWTGGWTWGLVILYGVGMYLFYAFFDLLPKMWFRSRPNRLCLACAPLFRVVYVGLRPVVGVLEGVSRALLRWTGGRAFTGRLFGNREEMHTLMMDSARALTSAERRMIMQVLGLSALSARTLTRGWDESPWIAATATVGELLQRARERGWSHVIVRAVGAVPEVVGMVSVDRVLFAGEPDPGQPLEAWWEPALLADENDRLEVLLRRMQGSGRPLAVVQGAQGEPLGTLHREDILKLIFGDLRL</sequence>